<gene>
    <name evidence="2" type="ORF">EDD55_105139</name>
</gene>
<dbReference type="Pfam" id="PF06890">
    <property type="entry name" value="Phage_Mu_Gp45"/>
    <property type="match status" value="1"/>
</dbReference>
<dbReference type="EMBL" id="SLZW01000005">
    <property type="protein sequence ID" value="TCS62593.1"/>
    <property type="molecule type" value="Genomic_DNA"/>
</dbReference>
<dbReference type="InterPro" id="IPR053861">
    <property type="entry name" value="Phage_Mu_Gp45_N"/>
</dbReference>
<protein>
    <submittedName>
        <fullName evidence="2">Phage baseplate assembly protein V</fullName>
    </submittedName>
</protein>
<evidence type="ECO:0000313" key="2">
    <source>
        <dbReference type="EMBL" id="TCS62593.1"/>
    </source>
</evidence>
<organism evidence="2 3">
    <name type="scientific">Varunaivibrio sulfuroxidans</name>
    <dbReference type="NCBI Taxonomy" id="1773489"/>
    <lineage>
        <taxon>Bacteria</taxon>
        <taxon>Pseudomonadati</taxon>
        <taxon>Pseudomonadota</taxon>
        <taxon>Alphaproteobacteria</taxon>
        <taxon>Rhodospirillales</taxon>
        <taxon>Magnetovibrionaceae</taxon>
        <taxon>Varunaivibrio</taxon>
    </lineage>
</organism>
<evidence type="ECO:0000259" key="1">
    <source>
        <dbReference type="Pfam" id="PF06890"/>
    </source>
</evidence>
<comment type="caution">
    <text evidence="2">The sequence shown here is derived from an EMBL/GenBank/DDBJ whole genome shotgun (WGS) entry which is preliminary data.</text>
</comment>
<dbReference type="Proteomes" id="UP000295304">
    <property type="component" value="Unassembled WGS sequence"/>
</dbReference>
<reference evidence="2 3" key="1">
    <citation type="submission" date="2019-03" db="EMBL/GenBank/DDBJ databases">
        <title>Genomic Encyclopedia of Type Strains, Phase IV (KMG-IV): sequencing the most valuable type-strain genomes for metagenomic binning, comparative biology and taxonomic classification.</title>
        <authorList>
            <person name="Goeker M."/>
        </authorList>
    </citation>
    <scope>NUCLEOTIDE SEQUENCE [LARGE SCALE GENOMIC DNA]</scope>
    <source>
        <strain evidence="2 3">DSM 101688</strain>
    </source>
</reference>
<proteinExistence type="predicted"/>
<name>A0A4R3JBZ1_9PROT</name>
<dbReference type="OrthoDB" id="7364815at2"/>
<dbReference type="AlphaFoldDB" id="A0A4R3JBZ1"/>
<dbReference type="InterPro" id="IPR014462">
    <property type="entry name" value="Phage_Mu_Gp45"/>
</dbReference>
<accession>A0A4R3JBZ1</accession>
<dbReference type="NCBIfam" id="TIGR01644">
    <property type="entry name" value="phage_P2_V"/>
    <property type="match status" value="1"/>
</dbReference>
<dbReference type="RefSeq" id="WP_132939040.1">
    <property type="nucleotide sequence ID" value="NZ_CP119676.1"/>
</dbReference>
<keyword evidence="3" id="KW-1185">Reference proteome</keyword>
<feature type="domain" description="Bacteriophage Mu Gp45 N-terminal" evidence="1">
    <location>
        <begin position="27"/>
        <end position="94"/>
    </location>
</feature>
<evidence type="ECO:0000313" key="3">
    <source>
        <dbReference type="Proteomes" id="UP000295304"/>
    </source>
</evidence>
<dbReference type="PIRSF" id="PIRSF012337">
    <property type="entry name" value="gp45"/>
    <property type="match status" value="1"/>
</dbReference>
<sequence length="186" mass="19054">MVTESVINAIAKMTRPLQRRVRLMIGRAVIAAVADGDRCQTVQITALAGEVLDGVERITDYGFTAHPHPGAEAILLAVGGNRDAGVAICVGDRRYRLTGLAPGEVALHDDQGQIIKLARAGIEVATTRPGGVTVTAPAVTINSTDIQLAGAGGAQIARVGDLVDVASGSSAGRWPIVTGSANVRSA</sequence>
<dbReference type="InterPro" id="IPR013046">
    <property type="entry name" value="GpV/Gp45"/>
</dbReference>